<comment type="catalytic activity">
    <reaction evidence="1">
        <text>ATP + protein L-histidine = ADP + protein N-phospho-L-histidine.</text>
        <dbReference type="EC" id="2.7.13.3"/>
    </reaction>
</comment>
<comment type="caution">
    <text evidence="12">The sequence shown here is derived from an EMBL/GenBank/DDBJ whole genome shotgun (WGS) entry which is preliminary data.</text>
</comment>
<dbReference type="Pfam" id="PF00512">
    <property type="entry name" value="HisKA"/>
    <property type="match status" value="1"/>
</dbReference>
<gene>
    <name evidence="12" type="ORF">QLH52_20025</name>
</gene>
<evidence type="ECO:0000256" key="4">
    <source>
        <dbReference type="ARBA" id="ARBA00022553"/>
    </source>
</evidence>
<feature type="coiled-coil region" evidence="8">
    <location>
        <begin position="214"/>
        <end position="241"/>
    </location>
</feature>
<dbReference type="InterPro" id="IPR050736">
    <property type="entry name" value="Sensor_HK_Regulatory"/>
</dbReference>
<dbReference type="InterPro" id="IPR003594">
    <property type="entry name" value="HATPase_dom"/>
</dbReference>
<keyword evidence="8" id="KW-0175">Coiled coil</keyword>
<evidence type="ECO:0000256" key="6">
    <source>
        <dbReference type="ARBA" id="ARBA00022777"/>
    </source>
</evidence>
<dbReference type="SUPFAM" id="SSF47384">
    <property type="entry name" value="Homodimeric domain of signal transducing histidine kinase"/>
    <property type="match status" value="1"/>
</dbReference>
<evidence type="ECO:0000256" key="7">
    <source>
        <dbReference type="ARBA" id="ARBA00023012"/>
    </source>
</evidence>
<dbReference type="GO" id="GO:0016301">
    <property type="term" value="F:kinase activity"/>
    <property type="evidence" value="ECO:0007669"/>
    <property type="project" value="UniProtKB-KW"/>
</dbReference>
<dbReference type="Gene3D" id="6.10.340.10">
    <property type="match status" value="1"/>
</dbReference>
<keyword evidence="9" id="KW-0472">Membrane</keyword>
<dbReference type="InterPro" id="IPR036890">
    <property type="entry name" value="HATPase_C_sf"/>
</dbReference>
<dbReference type="SMART" id="SM00388">
    <property type="entry name" value="HisKA"/>
    <property type="match status" value="1"/>
</dbReference>
<dbReference type="EC" id="2.7.13.3" evidence="3"/>
<dbReference type="PROSITE" id="PS50109">
    <property type="entry name" value="HIS_KIN"/>
    <property type="match status" value="1"/>
</dbReference>
<dbReference type="SMART" id="SM00387">
    <property type="entry name" value="HATPase_c"/>
    <property type="match status" value="1"/>
</dbReference>
<keyword evidence="13" id="KW-1185">Reference proteome</keyword>
<evidence type="ECO:0000259" key="10">
    <source>
        <dbReference type="PROSITE" id="PS50109"/>
    </source>
</evidence>
<keyword evidence="5" id="KW-0808">Transferase</keyword>
<dbReference type="PROSITE" id="PS51257">
    <property type="entry name" value="PROKAR_LIPOPROTEIN"/>
    <property type="match status" value="1"/>
</dbReference>
<organism evidence="12 13">
    <name type="scientific">Methylomonas defluvii</name>
    <dbReference type="NCBI Taxonomy" id="3045149"/>
    <lineage>
        <taxon>Bacteria</taxon>
        <taxon>Pseudomonadati</taxon>
        <taxon>Pseudomonadota</taxon>
        <taxon>Gammaproteobacteria</taxon>
        <taxon>Methylococcales</taxon>
        <taxon>Methylococcaceae</taxon>
        <taxon>Methylomonas</taxon>
    </lineage>
</organism>
<dbReference type="InterPro" id="IPR003660">
    <property type="entry name" value="HAMP_dom"/>
</dbReference>
<proteinExistence type="predicted"/>
<sequence>MKVLDRYNLQQRFNLLIFVSIILSSCFLIGFMHKLISNYINDYTSHYWREHTKTFAESAIYAVILGSTEQSESVAHSFGSDKNVLGASIYNNHGEPLASYGSRYSCNVVQLISIDELRYVDNRDSWCFYSPIYQDIYLGYVELVISKAEYDLVMRKLLLGSILITLIFSLFFIVIVRRLSRLFTSTLMEMATVLNKVSIGERGNRVHFSGSPEINNMRITLNEMLANIEVTETELEKSVEERTSALKIALESSKTANVYKAQIMSMVSHEMKTPLHAIGGYLQLLAERLPDDPMYSENRALHTKALIRVNDLNSLIDNILLHAQLEADRYEVALSPVAVAQLMHNCVENVAPLLTRNRNRIEVIGAEAMFVSDSEVLRHVLNNLLSNACKFTVDGVITLNWRFSQAFLIIQVTDTGCGIPAEYCDQIFDAWWQVDMSLSRRHGGHGLGLAITKQFVQRLNGDISVEPNIVSGTIFTVRLPNPRV</sequence>
<keyword evidence="4" id="KW-0597">Phosphoprotein</keyword>
<dbReference type="EMBL" id="JAXARY010000023">
    <property type="protein sequence ID" value="MDX8129599.1"/>
    <property type="molecule type" value="Genomic_DNA"/>
</dbReference>
<dbReference type="PROSITE" id="PS50885">
    <property type="entry name" value="HAMP"/>
    <property type="match status" value="1"/>
</dbReference>
<keyword evidence="7" id="KW-0902">Two-component regulatory system</keyword>
<accession>A0ABU4ULQ8</accession>
<dbReference type="Pfam" id="PF02518">
    <property type="entry name" value="HATPase_c"/>
    <property type="match status" value="1"/>
</dbReference>
<keyword evidence="9" id="KW-0812">Transmembrane</keyword>
<protein>
    <recommendedName>
        <fullName evidence="3">histidine kinase</fullName>
        <ecNumber evidence="3">2.7.13.3</ecNumber>
    </recommendedName>
</protein>
<feature type="domain" description="Histidine kinase" evidence="10">
    <location>
        <begin position="266"/>
        <end position="483"/>
    </location>
</feature>
<dbReference type="PRINTS" id="PR00344">
    <property type="entry name" value="BCTRLSENSOR"/>
</dbReference>
<feature type="transmembrane region" description="Helical" evidence="9">
    <location>
        <begin position="12"/>
        <end position="31"/>
    </location>
</feature>
<feature type="domain" description="HAMP" evidence="11">
    <location>
        <begin position="181"/>
        <end position="233"/>
    </location>
</feature>
<dbReference type="PANTHER" id="PTHR43711">
    <property type="entry name" value="TWO-COMPONENT HISTIDINE KINASE"/>
    <property type="match status" value="1"/>
</dbReference>
<keyword evidence="6 12" id="KW-0418">Kinase</keyword>
<name>A0ABU4ULQ8_9GAMM</name>
<evidence type="ECO:0000313" key="12">
    <source>
        <dbReference type="EMBL" id="MDX8129599.1"/>
    </source>
</evidence>
<evidence type="ECO:0000256" key="2">
    <source>
        <dbReference type="ARBA" id="ARBA00004370"/>
    </source>
</evidence>
<feature type="transmembrane region" description="Helical" evidence="9">
    <location>
        <begin position="157"/>
        <end position="176"/>
    </location>
</feature>
<dbReference type="Proteomes" id="UP001284537">
    <property type="component" value="Unassembled WGS sequence"/>
</dbReference>
<dbReference type="Gene3D" id="3.30.565.10">
    <property type="entry name" value="Histidine kinase-like ATPase, C-terminal domain"/>
    <property type="match status" value="1"/>
</dbReference>
<evidence type="ECO:0000256" key="8">
    <source>
        <dbReference type="SAM" id="Coils"/>
    </source>
</evidence>
<dbReference type="Gene3D" id="1.10.287.130">
    <property type="match status" value="1"/>
</dbReference>
<evidence type="ECO:0000256" key="1">
    <source>
        <dbReference type="ARBA" id="ARBA00000085"/>
    </source>
</evidence>
<dbReference type="InterPro" id="IPR004358">
    <property type="entry name" value="Sig_transdc_His_kin-like_C"/>
</dbReference>
<dbReference type="RefSeq" id="WP_196433887.1">
    <property type="nucleotide sequence ID" value="NZ_JAXARY010000023.1"/>
</dbReference>
<dbReference type="CDD" id="cd00082">
    <property type="entry name" value="HisKA"/>
    <property type="match status" value="1"/>
</dbReference>
<evidence type="ECO:0000256" key="9">
    <source>
        <dbReference type="SAM" id="Phobius"/>
    </source>
</evidence>
<dbReference type="InterPro" id="IPR036097">
    <property type="entry name" value="HisK_dim/P_sf"/>
</dbReference>
<keyword evidence="9" id="KW-1133">Transmembrane helix</keyword>
<dbReference type="InterPro" id="IPR005467">
    <property type="entry name" value="His_kinase_dom"/>
</dbReference>
<evidence type="ECO:0000259" key="11">
    <source>
        <dbReference type="PROSITE" id="PS50885"/>
    </source>
</evidence>
<evidence type="ECO:0000313" key="13">
    <source>
        <dbReference type="Proteomes" id="UP001284537"/>
    </source>
</evidence>
<dbReference type="SUPFAM" id="SSF55874">
    <property type="entry name" value="ATPase domain of HSP90 chaperone/DNA topoisomerase II/histidine kinase"/>
    <property type="match status" value="1"/>
</dbReference>
<evidence type="ECO:0000256" key="3">
    <source>
        <dbReference type="ARBA" id="ARBA00012438"/>
    </source>
</evidence>
<evidence type="ECO:0000256" key="5">
    <source>
        <dbReference type="ARBA" id="ARBA00022679"/>
    </source>
</evidence>
<reference evidence="12 13" key="1">
    <citation type="submission" date="2023-11" db="EMBL/GenBank/DDBJ databases">
        <authorList>
            <person name="Ouyang M.-Y."/>
        </authorList>
    </citation>
    <scope>NUCLEOTIDE SEQUENCE [LARGE SCALE GENOMIC DNA]</scope>
    <source>
        <strain evidence="12 13">OY6</strain>
    </source>
</reference>
<dbReference type="InterPro" id="IPR003661">
    <property type="entry name" value="HisK_dim/P_dom"/>
</dbReference>
<comment type="subcellular location">
    <subcellularLocation>
        <location evidence="2">Membrane</location>
    </subcellularLocation>
</comment>
<dbReference type="PANTHER" id="PTHR43711:SF26">
    <property type="entry name" value="SENSOR HISTIDINE KINASE RCSC"/>
    <property type="match status" value="1"/>
</dbReference>